<dbReference type="InterPro" id="IPR007219">
    <property type="entry name" value="XnlR_reg_dom"/>
</dbReference>
<accession>W2S244</accession>
<dbReference type="GeneID" id="19971302"/>
<evidence type="ECO:0000256" key="6">
    <source>
        <dbReference type="SAM" id="MobiDB-lite"/>
    </source>
</evidence>
<dbReference type="AlphaFoldDB" id="W2S244"/>
<feature type="domain" description="Xylanolytic transcriptional activator regulatory" evidence="7">
    <location>
        <begin position="173"/>
        <end position="271"/>
    </location>
</feature>
<dbReference type="HOGENOM" id="CLU_006123_0_1_1"/>
<protein>
    <recommendedName>
        <fullName evidence="7">Xylanolytic transcriptional activator regulatory domain-containing protein</fullName>
    </recommendedName>
</protein>
<dbReference type="OrthoDB" id="435881at2759"/>
<feature type="region of interest" description="Disordered" evidence="6">
    <location>
        <begin position="375"/>
        <end position="395"/>
    </location>
</feature>
<reference evidence="8 9" key="1">
    <citation type="submission" date="2013-03" db="EMBL/GenBank/DDBJ databases">
        <title>The Genome Sequence of Phialophora europaea CBS 101466.</title>
        <authorList>
            <consortium name="The Broad Institute Genomics Platform"/>
            <person name="Cuomo C."/>
            <person name="de Hoog S."/>
            <person name="Gorbushina A."/>
            <person name="Walker B."/>
            <person name="Young S.K."/>
            <person name="Zeng Q."/>
            <person name="Gargeya S."/>
            <person name="Fitzgerald M."/>
            <person name="Haas B."/>
            <person name="Abouelleil A."/>
            <person name="Allen A.W."/>
            <person name="Alvarado L."/>
            <person name="Arachchi H.M."/>
            <person name="Berlin A.M."/>
            <person name="Chapman S.B."/>
            <person name="Gainer-Dewar J."/>
            <person name="Goldberg J."/>
            <person name="Griggs A."/>
            <person name="Gujja S."/>
            <person name="Hansen M."/>
            <person name="Howarth C."/>
            <person name="Imamovic A."/>
            <person name="Ireland A."/>
            <person name="Larimer J."/>
            <person name="McCowan C."/>
            <person name="Murphy C."/>
            <person name="Pearson M."/>
            <person name="Poon T.W."/>
            <person name="Priest M."/>
            <person name="Roberts A."/>
            <person name="Saif S."/>
            <person name="Shea T."/>
            <person name="Sisk P."/>
            <person name="Sykes S."/>
            <person name="Wortman J."/>
            <person name="Nusbaum C."/>
            <person name="Birren B."/>
        </authorList>
    </citation>
    <scope>NUCLEOTIDE SEQUENCE [LARGE SCALE GENOMIC DNA]</scope>
    <source>
        <strain evidence="8 9">CBS 101466</strain>
    </source>
</reference>
<dbReference type="VEuPathDB" id="FungiDB:HMPREF1541_03963"/>
<dbReference type="RefSeq" id="XP_008716533.1">
    <property type="nucleotide sequence ID" value="XM_008718311.1"/>
</dbReference>
<evidence type="ECO:0000313" key="9">
    <source>
        <dbReference type="Proteomes" id="UP000030752"/>
    </source>
</evidence>
<dbReference type="EMBL" id="KB822719">
    <property type="protein sequence ID" value="ETN42024.1"/>
    <property type="molecule type" value="Genomic_DNA"/>
</dbReference>
<dbReference type="CDD" id="cd12148">
    <property type="entry name" value="fungal_TF_MHR"/>
    <property type="match status" value="1"/>
</dbReference>
<feature type="compositionally biased region" description="Polar residues" evidence="6">
    <location>
        <begin position="380"/>
        <end position="391"/>
    </location>
</feature>
<dbReference type="PANTHER" id="PTHR47663:SF2">
    <property type="entry name" value="ARABINOLYTIC TRANSCRIPTIONAL ACTIVATOR ARAR-RELATED"/>
    <property type="match status" value="1"/>
</dbReference>
<keyword evidence="3" id="KW-0238">DNA-binding</keyword>
<dbReference type="SMART" id="SM00906">
    <property type="entry name" value="Fungal_trans"/>
    <property type="match status" value="1"/>
</dbReference>
<dbReference type="InterPro" id="IPR051439">
    <property type="entry name" value="XlnR/Xlr1"/>
</dbReference>
<organism evidence="8 9">
    <name type="scientific">Cyphellophora europaea (strain CBS 101466)</name>
    <name type="common">Phialophora europaea</name>
    <dbReference type="NCBI Taxonomy" id="1220924"/>
    <lineage>
        <taxon>Eukaryota</taxon>
        <taxon>Fungi</taxon>
        <taxon>Dikarya</taxon>
        <taxon>Ascomycota</taxon>
        <taxon>Pezizomycotina</taxon>
        <taxon>Eurotiomycetes</taxon>
        <taxon>Chaetothyriomycetidae</taxon>
        <taxon>Chaetothyriales</taxon>
        <taxon>Cyphellophoraceae</taxon>
        <taxon>Cyphellophora</taxon>
    </lineage>
</organism>
<keyword evidence="2" id="KW-0805">Transcription regulation</keyword>
<evidence type="ECO:0000256" key="2">
    <source>
        <dbReference type="ARBA" id="ARBA00023015"/>
    </source>
</evidence>
<proteinExistence type="predicted"/>
<dbReference type="eggNOG" id="ENOG502QUI0">
    <property type="taxonomic scope" value="Eukaryota"/>
</dbReference>
<dbReference type="PANTHER" id="PTHR47663">
    <property type="entry name" value="XYLANOLYTIC TRANSCRIPTIONAL ACTIVATOR XLNR-RELATED"/>
    <property type="match status" value="1"/>
</dbReference>
<dbReference type="GO" id="GO:0003677">
    <property type="term" value="F:DNA binding"/>
    <property type="evidence" value="ECO:0007669"/>
    <property type="project" value="UniProtKB-KW"/>
</dbReference>
<evidence type="ECO:0000256" key="5">
    <source>
        <dbReference type="ARBA" id="ARBA00023242"/>
    </source>
</evidence>
<name>W2S244_CYPE1</name>
<keyword evidence="5" id="KW-0539">Nucleus</keyword>
<evidence type="ECO:0000256" key="4">
    <source>
        <dbReference type="ARBA" id="ARBA00023163"/>
    </source>
</evidence>
<evidence type="ECO:0000256" key="1">
    <source>
        <dbReference type="ARBA" id="ARBA00022833"/>
    </source>
</evidence>
<dbReference type="GO" id="GO:0006351">
    <property type="term" value="P:DNA-templated transcription"/>
    <property type="evidence" value="ECO:0007669"/>
    <property type="project" value="InterPro"/>
</dbReference>
<dbReference type="Pfam" id="PF04082">
    <property type="entry name" value="Fungal_trans"/>
    <property type="match status" value="1"/>
</dbReference>
<evidence type="ECO:0000259" key="7">
    <source>
        <dbReference type="SMART" id="SM00906"/>
    </source>
</evidence>
<dbReference type="Proteomes" id="UP000030752">
    <property type="component" value="Unassembled WGS sequence"/>
</dbReference>
<dbReference type="GO" id="GO:0008270">
    <property type="term" value="F:zinc ion binding"/>
    <property type="evidence" value="ECO:0007669"/>
    <property type="project" value="InterPro"/>
</dbReference>
<keyword evidence="4" id="KW-0804">Transcription</keyword>
<evidence type="ECO:0000256" key="3">
    <source>
        <dbReference type="ARBA" id="ARBA00023125"/>
    </source>
</evidence>
<dbReference type="STRING" id="1220924.W2S244"/>
<keyword evidence="9" id="KW-1185">Reference proteome</keyword>
<keyword evidence="1" id="KW-0862">Zinc</keyword>
<gene>
    <name evidence="8" type="ORF">HMPREF1541_03963</name>
</gene>
<evidence type="ECO:0000313" key="8">
    <source>
        <dbReference type="EMBL" id="ETN42024.1"/>
    </source>
</evidence>
<sequence>MQYLAPFMDRDFGFSLASDLLDTYFSSAFSGRMHPTCHHLHNFIVRRCDVLDPLHPRKMHPALLASMLFVASLSDKALGLFSGPEERDRICKYLSLLTYRLLYPSRLESLLSQEDLGLPTSCASMPCYTDEDIHRALDPQGTEPLPVTWGTDYIITFIHVSSVISGSEKKAASIRWWSVAFNLARDLKLNREIDTYSAQKQSSGDQPILTCGCSNPQELSKDFMTEVHREERRRTWWLLFLMDRHLALCYNRPLALLEAECKDLLLPLDDVTWQSGAQPHSHGFQQNGPRCVLAPSGTGRDNGPSVTCTGVGLFEFFLPLMTVTGHLLDFNRAKNHPVLVSAGASMWSSQERQILSELEQYQDSLDRLTVPESPIERRTSTNAQQWSQTPPASVHEDSEATHIAKTVSAYARHVMAVLRILMGSKWDPVQLFEDADFWTSSPGFKDSMSHTITASECVTEILELDPDFSFMPYFFGIQLLHGSLLLLLVAYRLQADSGMVILAACEAVVRATESCFVTLPTDYQRQFRNVMRSAIALARGRGDRAREGETEKQLASVLARYRWSRNGGGLAR</sequence>
<dbReference type="InParanoid" id="W2S244"/>